<sequence length="385" mass="43405">MKKLSLQWRLTLITTLFIAIICGCLTMFVYGSGVYYMDSLQETVDAQNTDGDDSHQNEIYISIPDDKWDDFANDFSVQVYNNKADYKKKSLFFSIFLAILGGVATYYFSGRSLKPLKEFSEKIEEVEARNLSDSRIEENKVKELNQLSISYNKMLDRLSESFEMQRQFTANAAHELRTPLAVMQAQLDLYHTTGHPATDACTEKTIQMVTDQNERLSKMVKTLLDMSELQTVARDEKIEVDALVEEVLADLDPLAEEKNVILESVCDAVTMMGSDILIYRVVYNLVENAIKYNNPGGKVQVTVCSDKEQICIQVMDNGSGIPADMKERVFEPFFRVDKSRSRALGGVGLGLALVREIVRVHDGAIRVLDNSNGGTTFEILFPETV</sequence>
<dbReference type="Proteomes" id="UP000285832">
    <property type="component" value="Unassembled WGS sequence"/>
</dbReference>
<dbReference type="Pfam" id="PF02518">
    <property type="entry name" value="HATPase_c"/>
    <property type="match status" value="1"/>
</dbReference>
<dbReference type="FunFam" id="3.30.565.10:FF:000006">
    <property type="entry name" value="Sensor histidine kinase WalK"/>
    <property type="match status" value="1"/>
</dbReference>
<evidence type="ECO:0000256" key="1">
    <source>
        <dbReference type="ARBA" id="ARBA00000085"/>
    </source>
</evidence>
<evidence type="ECO:0000313" key="16">
    <source>
        <dbReference type="Proteomes" id="UP000260793"/>
    </source>
</evidence>
<dbReference type="Pfam" id="PF00512">
    <property type="entry name" value="HisKA"/>
    <property type="match status" value="1"/>
</dbReference>
<dbReference type="CDD" id="cd00082">
    <property type="entry name" value="HisKA"/>
    <property type="match status" value="1"/>
</dbReference>
<evidence type="ECO:0000313" key="17">
    <source>
        <dbReference type="Proteomes" id="UP000285832"/>
    </source>
</evidence>
<dbReference type="GO" id="GO:0005886">
    <property type="term" value="C:plasma membrane"/>
    <property type="evidence" value="ECO:0007669"/>
    <property type="project" value="TreeGrafter"/>
</dbReference>
<dbReference type="SMART" id="SM00388">
    <property type="entry name" value="HisKA"/>
    <property type="match status" value="1"/>
</dbReference>
<dbReference type="InterPro" id="IPR050428">
    <property type="entry name" value="TCS_sensor_his_kinase"/>
</dbReference>
<dbReference type="EMBL" id="QRMI01000050">
    <property type="protein sequence ID" value="RHJ57262.1"/>
    <property type="molecule type" value="Genomic_DNA"/>
</dbReference>
<evidence type="ECO:0000256" key="6">
    <source>
        <dbReference type="ARBA" id="ARBA00022692"/>
    </source>
</evidence>
<comment type="caution">
    <text evidence="14">The sequence shown here is derived from an EMBL/GenBank/DDBJ whole genome shotgun (WGS) entry which is preliminary data.</text>
</comment>
<keyword evidence="8 11" id="KW-1133">Transmembrane helix</keyword>
<dbReference type="InterPro" id="IPR004358">
    <property type="entry name" value="Sig_transdc_His_kin-like_C"/>
</dbReference>
<keyword evidence="4" id="KW-0597">Phosphoprotein</keyword>
<dbReference type="PRINTS" id="PR00344">
    <property type="entry name" value="BCTRLSENSOR"/>
</dbReference>
<dbReference type="InterPro" id="IPR003594">
    <property type="entry name" value="HATPase_dom"/>
</dbReference>
<evidence type="ECO:0000256" key="3">
    <source>
        <dbReference type="ARBA" id="ARBA00012438"/>
    </source>
</evidence>
<proteinExistence type="predicted"/>
<dbReference type="EMBL" id="QSQN01000052">
    <property type="protein sequence ID" value="RGK37000.1"/>
    <property type="molecule type" value="Genomic_DNA"/>
</dbReference>
<dbReference type="InterPro" id="IPR005467">
    <property type="entry name" value="His_kinase_dom"/>
</dbReference>
<dbReference type="PROSITE" id="PS51257">
    <property type="entry name" value="PROKAR_LIPOPROTEIN"/>
    <property type="match status" value="1"/>
</dbReference>
<evidence type="ECO:0000256" key="7">
    <source>
        <dbReference type="ARBA" id="ARBA00022777"/>
    </source>
</evidence>
<dbReference type="Proteomes" id="UP000260793">
    <property type="component" value="Unassembled WGS sequence"/>
</dbReference>
<feature type="transmembrane region" description="Helical" evidence="11">
    <location>
        <begin position="90"/>
        <end position="108"/>
    </location>
</feature>
<dbReference type="PROSITE" id="PS50885">
    <property type="entry name" value="HAMP"/>
    <property type="match status" value="1"/>
</dbReference>
<name>A0A3E4LHQ0_9FIRM</name>
<keyword evidence="7 14" id="KW-0418">Kinase</keyword>
<evidence type="ECO:0000256" key="2">
    <source>
        <dbReference type="ARBA" id="ARBA00004370"/>
    </source>
</evidence>
<evidence type="ECO:0000259" key="12">
    <source>
        <dbReference type="PROSITE" id="PS50109"/>
    </source>
</evidence>
<keyword evidence="10 11" id="KW-0472">Membrane</keyword>
<dbReference type="SUPFAM" id="SSF55874">
    <property type="entry name" value="ATPase domain of HSP90 chaperone/DNA topoisomerase II/histidine kinase"/>
    <property type="match status" value="1"/>
</dbReference>
<dbReference type="InterPro" id="IPR003660">
    <property type="entry name" value="HAMP_dom"/>
</dbReference>
<dbReference type="CDD" id="cd06225">
    <property type="entry name" value="HAMP"/>
    <property type="match status" value="1"/>
</dbReference>
<accession>A0A3E4LHQ0</accession>
<organism evidence="14 16">
    <name type="scientific">[Ruminococcus] lactaris</name>
    <dbReference type="NCBI Taxonomy" id="46228"/>
    <lineage>
        <taxon>Bacteria</taxon>
        <taxon>Bacillati</taxon>
        <taxon>Bacillota</taxon>
        <taxon>Clostridia</taxon>
        <taxon>Lachnospirales</taxon>
        <taxon>Lachnospiraceae</taxon>
        <taxon>Mediterraneibacter</taxon>
    </lineage>
</organism>
<dbReference type="CDD" id="cd00075">
    <property type="entry name" value="HATPase"/>
    <property type="match status" value="1"/>
</dbReference>
<dbReference type="InterPro" id="IPR036890">
    <property type="entry name" value="HATPase_C_sf"/>
</dbReference>
<dbReference type="InterPro" id="IPR003661">
    <property type="entry name" value="HisK_dim/P_dom"/>
</dbReference>
<keyword evidence="9" id="KW-0902">Two-component regulatory system</keyword>
<feature type="domain" description="HAMP" evidence="13">
    <location>
        <begin position="110"/>
        <end position="163"/>
    </location>
</feature>
<dbReference type="GO" id="GO:0000155">
    <property type="term" value="F:phosphorelay sensor kinase activity"/>
    <property type="evidence" value="ECO:0007669"/>
    <property type="project" value="InterPro"/>
</dbReference>
<dbReference type="InterPro" id="IPR036097">
    <property type="entry name" value="HisK_dim/P_sf"/>
</dbReference>
<evidence type="ECO:0000313" key="15">
    <source>
        <dbReference type="EMBL" id="RHJ57262.1"/>
    </source>
</evidence>
<dbReference type="PROSITE" id="PS50109">
    <property type="entry name" value="HIS_KIN"/>
    <property type="match status" value="1"/>
</dbReference>
<evidence type="ECO:0000256" key="11">
    <source>
        <dbReference type="SAM" id="Phobius"/>
    </source>
</evidence>
<dbReference type="EC" id="2.7.13.3" evidence="3"/>
<comment type="subcellular location">
    <subcellularLocation>
        <location evidence="2">Membrane</location>
    </subcellularLocation>
</comment>
<feature type="transmembrane region" description="Helical" evidence="11">
    <location>
        <begin position="12"/>
        <end position="30"/>
    </location>
</feature>
<dbReference type="Gene3D" id="6.10.340.10">
    <property type="match status" value="1"/>
</dbReference>
<gene>
    <name evidence="15" type="ORF">DW116_12965</name>
    <name evidence="14" type="ORF">DXD17_13730</name>
</gene>
<protein>
    <recommendedName>
        <fullName evidence="3">histidine kinase</fullName>
        <ecNumber evidence="3">2.7.13.3</ecNumber>
    </recommendedName>
</protein>
<dbReference type="PANTHER" id="PTHR45436">
    <property type="entry name" value="SENSOR HISTIDINE KINASE YKOH"/>
    <property type="match status" value="1"/>
</dbReference>
<reference evidence="16 17" key="1">
    <citation type="submission" date="2018-08" db="EMBL/GenBank/DDBJ databases">
        <title>A genome reference for cultivated species of the human gut microbiota.</title>
        <authorList>
            <person name="Zou Y."/>
            <person name="Xue W."/>
            <person name="Luo G."/>
        </authorList>
    </citation>
    <scope>NUCLEOTIDE SEQUENCE [LARGE SCALE GENOMIC DNA]</scope>
    <source>
        <strain evidence="15 17">AM09-9</strain>
        <strain evidence="14 16">TF11-7</strain>
    </source>
</reference>
<evidence type="ECO:0000259" key="13">
    <source>
        <dbReference type="PROSITE" id="PS50885"/>
    </source>
</evidence>
<dbReference type="SMART" id="SM00387">
    <property type="entry name" value="HATPase_c"/>
    <property type="match status" value="1"/>
</dbReference>
<evidence type="ECO:0000256" key="10">
    <source>
        <dbReference type="ARBA" id="ARBA00023136"/>
    </source>
</evidence>
<keyword evidence="5" id="KW-0808">Transferase</keyword>
<feature type="domain" description="Histidine kinase" evidence="12">
    <location>
        <begin position="171"/>
        <end position="385"/>
    </location>
</feature>
<evidence type="ECO:0000256" key="4">
    <source>
        <dbReference type="ARBA" id="ARBA00022553"/>
    </source>
</evidence>
<evidence type="ECO:0000256" key="9">
    <source>
        <dbReference type="ARBA" id="ARBA00023012"/>
    </source>
</evidence>
<dbReference type="SUPFAM" id="SSF47384">
    <property type="entry name" value="Homodimeric domain of signal transducing histidine kinase"/>
    <property type="match status" value="1"/>
</dbReference>
<dbReference type="RefSeq" id="WP_117688710.1">
    <property type="nucleotide sequence ID" value="NZ_CAUGJR010000002.1"/>
</dbReference>
<comment type="catalytic activity">
    <reaction evidence="1">
        <text>ATP + protein L-histidine = ADP + protein N-phospho-L-histidine.</text>
        <dbReference type="EC" id="2.7.13.3"/>
    </reaction>
</comment>
<dbReference type="AlphaFoldDB" id="A0A3E4LHQ0"/>
<evidence type="ECO:0000256" key="8">
    <source>
        <dbReference type="ARBA" id="ARBA00022989"/>
    </source>
</evidence>
<dbReference type="Gene3D" id="3.30.565.10">
    <property type="entry name" value="Histidine kinase-like ATPase, C-terminal domain"/>
    <property type="match status" value="1"/>
</dbReference>
<dbReference type="PANTHER" id="PTHR45436:SF5">
    <property type="entry name" value="SENSOR HISTIDINE KINASE TRCS"/>
    <property type="match status" value="1"/>
</dbReference>
<keyword evidence="6 11" id="KW-0812">Transmembrane</keyword>
<dbReference type="Gene3D" id="1.10.287.130">
    <property type="match status" value="1"/>
</dbReference>
<evidence type="ECO:0000256" key="5">
    <source>
        <dbReference type="ARBA" id="ARBA00022679"/>
    </source>
</evidence>
<evidence type="ECO:0000313" key="14">
    <source>
        <dbReference type="EMBL" id="RGK37000.1"/>
    </source>
</evidence>